<proteinExistence type="inferred from homology"/>
<sequence length="478" mass="51467">MTKINTMDNGSVPVDEALIAELEASLRGGVSRPGTPGYENARTIWNAMVDRNPGLVIHARGASDVQHAVKFARKHDLVMSIRSGGHQIAGHAVVDGALLLDLSGMTSVGVDPLAKTARVEPGALLSDVDKETQAYGLILPVGINSTTGIAGLTLGGGFGWTTRKFGMTIDNLLSAEVVTADGDIITCSNSHNADLFWALRGGGGNFGVVTAFHFRLHALGPEVMSGLIVHPISEAISLLNELPAITDTADDGLTIWTVMRKAPPLPFLPEEWHGKEVLIFAACYAGDMAEGEKAMAGLRSLGNPIVDVIGPHPFVGWQAAFDPLLTPGERNYWKSHDFASLSPEAIEVLVAAIGDLPDPQSEVFIAHVGGAMARVAPGETAYPERSAHFIMNVHTRWSTADKDDFCIGWARKLFDDMRPYSTGSAYVNFMPEDEVDRVDNVYGANMQRLSEVKAKYDPDNFFRCNHNIRPSENVEAAE</sequence>
<dbReference type="InterPro" id="IPR050416">
    <property type="entry name" value="FAD-linked_Oxidoreductase"/>
</dbReference>
<evidence type="ECO:0000256" key="2">
    <source>
        <dbReference type="ARBA" id="ARBA00005466"/>
    </source>
</evidence>
<dbReference type="InterPro" id="IPR006093">
    <property type="entry name" value="Oxy_OxRdtase_FAD_BS"/>
</dbReference>
<evidence type="ECO:0000313" key="7">
    <source>
        <dbReference type="EMBL" id="MCE8539975.1"/>
    </source>
</evidence>
<dbReference type="EMBL" id="JAGQAF010000018">
    <property type="protein sequence ID" value="MCE8539975.1"/>
    <property type="molecule type" value="Genomic_DNA"/>
</dbReference>
<comment type="cofactor">
    <cofactor evidence="1">
        <name>FAD</name>
        <dbReference type="ChEBI" id="CHEBI:57692"/>
    </cofactor>
</comment>
<dbReference type="SUPFAM" id="SSF56176">
    <property type="entry name" value="FAD-binding/transporter-associated domain-like"/>
    <property type="match status" value="1"/>
</dbReference>
<dbReference type="Gene3D" id="3.40.462.20">
    <property type="match status" value="1"/>
</dbReference>
<dbReference type="Gene3D" id="3.30.465.10">
    <property type="match status" value="1"/>
</dbReference>
<dbReference type="PROSITE" id="PS51387">
    <property type="entry name" value="FAD_PCMH"/>
    <property type="match status" value="1"/>
</dbReference>
<dbReference type="Pfam" id="PF01565">
    <property type="entry name" value="FAD_binding_4"/>
    <property type="match status" value="1"/>
</dbReference>
<keyword evidence="3" id="KW-0285">Flavoprotein</keyword>
<dbReference type="PANTHER" id="PTHR42973:SF39">
    <property type="entry name" value="FAD-BINDING PCMH-TYPE DOMAIN-CONTAINING PROTEIN"/>
    <property type="match status" value="1"/>
</dbReference>
<evidence type="ECO:0000313" key="8">
    <source>
        <dbReference type="Proteomes" id="UP000813672"/>
    </source>
</evidence>
<dbReference type="Pfam" id="PF08031">
    <property type="entry name" value="BBE"/>
    <property type="match status" value="1"/>
</dbReference>
<organism evidence="7 8">
    <name type="scientific">Ruegeria pomeroyi</name>
    <dbReference type="NCBI Taxonomy" id="89184"/>
    <lineage>
        <taxon>Bacteria</taxon>
        <taxon>Pseudomonadati</taxon>
        <taxon>Pseudomonadota</taxon>
        <taxon>Alphaproteobacteria</taxon>
        <taxon>Rhodobacterales</taxon>
        <taxon>Roseobacteraceae</taxon>
        <taxon>Ruegeria</taxon>
    </lineage>
</organism>
<evidence type="ECO:0000259" key="6">
    <source>
        <dbReference type="PROSITE" id="PS51387"/>
    </source>
</evidence>
<feature type="domain" description="FAD-binding PCMH-type" evidence="6">
    <location>
        <begin position="49"/>
        <end position="219"/>
    </location>
</feature>
<dbReference type="InterPro" id="IPR016166">
    <property type="entry name" value="FAD-bd_PCMH"/>
</dbReference>
<protein>
    <submittedName>
        <fullName evidence="7">FAD-binding oxidoreductase</fullName>
    </submittedName>
</protein>
<dbReference type="PANTHER" id="PTHR42973">
    <property type="entry name" value="BINDING OXIDOREDUCTASE, PUTATIVE (AFU_ORTHOLOGUE AFUA_1G17690)-RELATED"/>
    <property type="match status" value="1"/>
</dbReference>
<reference evidence="7" key="1">
    <citation type="journal article" date="2021" name="Environ. Microbiol.">
        <title>Cryptic niche differentiation of novel sediment ecotypes of Rugeria pomeroyi correlates with nitrate respiration.</title>
        <authorList>
            <person name="Lin X."/>
            <person name="McNichol J."/>
            <person name="Chu X."/>
            <person name="Qian Y."/>
            <person name="Luo H."/>
        </authorList>
    </citation>
    <scope>NUCLEOTIDE SEQUENCE</scope>
    <source>
        <strain evidence="7">SZCCDBB064</strain>
    </source>
</reference>
<dbReference type="GO" id="GO:0016491">
    <property type="term" value="F:oxidoreductase activity"/>
    <property type="evidence" value="ECO:0007669"/>
    <property type="project" value="UniProtKB-KW"/>
</dbReference>
<evidence type="ECO:0000256" key="4">
    <source>
        <dbReference type="ARBA" id="ARBA00022827"/>
    </source>
</evidence>
<dbReference type="InterPro" id="IPR016169">
    <property type="entry name" value="FAD-bd_PCMH_sub2"/>
</dbReference>
<evidence type="ECO:0000256" key="1">
    <source>
        <dbReference type="ARBA" id="ARBA00001974"/>
    </source>
</evidence>
<name>A0A9Q3WPE9_9RHOB</name>
<dbReference type="InterPro" id="IPR006094">
    <property type="entry name" value="Oxid_FAD_bind_N"/>
</dbReference>
<comment type="similarity">
    <text evidence="2">Belongs to the oxygen-dependent FAD-linked oxidoreductase family.</text>
</comment>
<accession>A0A9Q3WPE9</accession>
<dbReference type="InterPro" id="IPR036318">
    <property type="entry name" value="FAD-bd_PCMH-like_sf"/>
</dbReference>
<dbReference type="RefSeq" id="WP_234221935.1">
    <property type="nucleotide sequence ID" value="NZ_JAGQAF010000018.1"/>
</dbReference>
<keyword evidence="5" id="KW-0560">Oxidoreductase</keyword>
<dbReference type="GO" id="GO:0071949">
    <property type="term" value="F:FAD binding"/>
    <property type="evidence" value="ECO:0007669"/>
    <property type="project" value="InterPro"/>
</dbReference>
<gene>
    <name evidence="7" type="ORF">KBY27_21140</name>
</gene>
<dbReference type="InterPro" id="IPR016167">
    <property type="entry name" value="FAD-bd_PCMH_sub1"/>
</dbReference>
<dbReference type="PROSITE" id="PS00862">
    <property type="entry name" value="OX2_COVAL_FAD"/>
    <property type="match status" value="1"/>
</dbReference>
<dbReference type="InterPro" id="IPR012951">
    <property type="entry name" value="BBE"/>
</dbReference>
<comment type="caution">
    <text evidence="7">The sequence shown here is derived from an EMBL/GenBank/DDBJ whole genome shotgun (WGS) entry which is preliminary data.</text>
</comment>
<dbReference type="Gene3D" id="3.30.43.10">
    <property type="entry name" value="Uridine Diphospho-n-acetylenolpyruvylglucosamine Reductase, domain 2"/>
    <property type="match status" value="1"/>
</dbReference>
<evidence type="ECO:0000256" key="3">
    <source>
        <dbReference type="ARBA" id="ARBA00022630"/>
    </source>
</evidence>
<keyword evidence="4" id="KW-0274">FAD</keyword>
<dbReference type="AlphaFoldDB" id="A0A9Q3WPE9"/>
<dbReference type="Proteomes" id="UP000813672">
    <property type="component" value="Unassembled WGS sequence"/>
</dbReference>
<evidence type="ECO:0000256" key="5">
    <source>
        <dbReference type="ARBA" id="ARBA00023002"/>
    </source>
</evidence>